<dbReference type="RefSeq" id="WP_010769204.1">
    <property type="nucleotide sequence ID" value="NZ_ASWE01000001.1"/>
</dbReference>
<keyword evidence="5 10" id="KW-0812">Transmembrane</keyword>
<evidence type="ECO:0000256" key="7">
    <source>
        <dbReference type="ARBA" id="ARBA00022989"/>
    </source>
</evidence>
<dbReference type="HOGENOM" id="CLU_026429_0_1_9"/>
<accession>R3WJY8</accession>
<evidence type="ECO:0000256" key="8">
    <source>
        <dbReference type="ARBA" id="ARBA00023065"/>
    </source>
</evidence>
<organism evidence="11 12">
    <name type="scientific">Enterococcus phoeniculicola ATCC BAA-412</name>
    <dbReference type="NCBI Taxonomy" id="1158610"/>
    <lineage>
        <taxon>Bacteria</taxon>
        <taxon>Bacillati</taxon>
        <taxon>Bacillota</taxon>
        <taxon>Bacilli</taxon>
        <taxon>Lactobacillales</taxon>
        <taxon>Enterococcaceae</taxon>
        <taxon>Enterococcus</taxon>
    </lineage>
</organism>
<keyword evidence="7 10" id="KW-1133">Transmembrane helix</keyword>
<dbReference type="OrthoDB" id="9810952at2"/>
<evidence type="ECO:0000256" key="5">
    <source>
        <dbReference type="ARBA" id="ARBA00022692"/>
    </source>
</evidence>
<evidence type="ECO:0000256" key="6">
    <source>
        <dbReference type="ARBA" id="ARBA00022958"/>
    </source>
</evidence>
<feature type="transmembrane region" description="Helical" evidence="10">
    <location>
        <begin position="224"/>
        <end position="249"/>
    </location>
</feature>
<evidence type="ECO:0000313" key="12">
    <source>
        <dbReference type="Proteomes" id="UP000013785"/>
    </source>
</evidence>
<evidence type="ECO:0000256" key="3">
    <source>
        <dbReference type="ARBA" id="ARBA00022475"/>
    </source>
</evidence>
<proteinExistence type="predicted"/>
<evidence type="ECO:0000256" key="4">
    <source>
        <dbReference type="ARBA" id="ARBA00022538"/>
    </source>
</evidence>
<feature type="transmembrane region" description="Helical" evidence="10">
    <location>
        <begin position="299"/>
        <end position="327"/>
    </location>
</feature>
<dbReference type="eggNOG" id="COG0168">
    <property type="taxonomic scope" value="Bacteria"/>
</dbReference>
<reference evidence="11 12" key="1">
    <citation type="submission" date="2013-02" db="EMBL/GenBank/DDBJ databases">
        <title>The Genome Sequence of Enterococcus phoeniculicola BAA-412.</title>
        <authorList>
            <consortium name="The Broad Institute Genome Sequencing Platform"/>
            <consortium name="The Broad Institute Genome Sequencing Center for Infectious Disease"/>
            <person name="Earl A.M."/>
            <person name="Gilmore M.S."/>
            <person name="Lebreton F."/>
            <person name="Walker B."/>
            <person name="Young S.K."/>
            <person name="Zeng Q."/>
            <person name="Gargeya S."/>
            <person name="Fitzgerald M."/>
            <person name="Haas B."/>
            <person name="Abouelleil A."/>
            <person name="Alvarado L."/>
            <person name="Arachchi H.M."/>
            <person name="Berlin A.M."/>
            <person name="Chapman S.B."/>
            <person name="Dewar J."/>
            <person name="Goldberg J."/>
            <person name="Griggs A."/>
            <person name="Gujja S."/>
            <person name="Hansen M."/>
            <person name="Howarth C."/>
            <person name="Imamovic A."/>
            <person name="Larimer J."/>
            <person name="McCowan C."/>
            <person name="Murphy C."/>
            <person name="Neiman D."/>
            <person name="Pearson M."/>
            <person name="Priest M."/>
            <person name="Roberts A."/>
            <person name="Saif S."/>
            <person name="Shea T."/>
            <person name="Sisk P."/>
            <person name="Sykes S."/>
            <person name="Wortman J."/>
            <person name="Nusbaum C."/>
            <person name="Birren B."/>
        </authorList>
    </citation>
    <scope>NUCLEOTIDE SEQUENCE [LARGE SCALE GENOMIC DNA]</scope>
    <source>
        <strain evidence="11 12">ATCC BAA-412</strain>
    </source>
</reference>
<dbReference type="InterPro" id="IPR003445">
    <property type="entry name" value="Cat_transpt"/>
</dbReference>
<name>R3WJY8_9ENTE</name>
<feature type="transmembrane region" description="Helical" evidence="10">
    <location>
        <begin position="407"/>
        <end position="432"/>
    </location>
</feature>
<dbReference type="STRING" id="154621.RV11_GL002132"/>
<evidence type="ECO:0000256" key="1">
    <source>
        <dbReference type="ARBA" id="ARBA00004651"/>
    </source>
</evidence>
<dbReference type="GO" id="GO:0015379">
    <property type="term" value="F:potassium:chloride symporter activity"/>
    <property type="evidence" value="ECO:0007669"/>
    <property type="project" value="InterPro"/>
</dbReference>
<comment type="subcellular location">
    <subcellularLocation>
        <location evidence="1">Cell membrane</location>
        <topology evidence="1">Multi-pass membrane protein</topology>
    </subcellularLocation>
</comment>
<dbReference type="AlphaFoldDB" id="R3WJY8"/>
<keyword evidence="2" id="KW-0813">Transport</keyword>
<keyword evidence="9 10" id="KW-0472">Membrane</keyword>
<dbReference type="PANTHER" id="PTHR32024">
    <property type="entry name" value="TRK SYSTEM POTASSIUM UPTAKE PROTEIN TRKG-RELATED"/>
    <property type="match status" value="1"/>
</dbReference>
<dbReference type="InterPro" id="IPR004772">
    <property type="entry name" value="TrkH"/>
</dbReference>
<keyword evidence="6" id="KW-0630">Potassium</keyword>
<feature type="transmembrane region" description="Helical" evidence="10">
    <location>
        <begin position="347"/>
        <end position="371"/>
    </location>
</feature>
<dbReference type="EMBL" id="AJAT01000017">
    <property type="protein sequence ID" value="EOL42215.1"/>
    <property type="molecule type" value="Genomic_DNA"/>
</dbReference>
<feature type="transmembrane region" description="Helical" evidence="10">
    <location>
        <begin position="193"/>
        <end position="212"/>
    </location>
</feature>
<keyword evidence="3" id="KW-1003">Cell membrane</keyword>
<dbReference type="NCBIfam" id="TIGR00933">
    <property type="entry name" value="2a38"/>
    <property type="match status" value="1"/>
</dbReference>
<keyword evidence="4" id="KW-0633">Potassium transport</keyword>
<keyword evidence="8" id="KW-0406">Ion transport</keyword>
<dbReference type="GO" id="GO:0005886">
    <property type="term" value="C:plasma membrane"/>
    <property type="evidence" value="ECO:0007669"/>
    <property type="project" value="UniProtKB-SubCell"/>
</dbReference>
<evidence type="ECO:0000256" key="2">
    <source>
        <dbReference type="ARBA" id="ARBA00022448"/>
    </source>
</evidence>
<keyword evidence="12" id="KW-1185">Reference proteome</keyword>
<evidence type="ECO:0000256" key="9">
    <source>
        <dbReference type="ARBA" id="ARBA00023136"/>
    </source>
</evidence>
<protein>
    <submittedName>
        <fullName evidence="11">V-type sodium ATP synthase subunit J</fullName>
    </submittedName>
</protein>
<evidence type="ECO:0000313" key="11">
    <source>
        <dbReference type="EMBL" id="EOL42215.1"/>
    </source>
</evidence>
<dbReference type="PANTHER" id="PTHR32024:SF1">
    <property type="entry name" value="KTR SYSTEM POTASSIUM UPTAKE PROTEIN B"/>
    <property type="match status" value="1"/>
</dbReference>
<dbReference type="Pfam" id="PF02386">
    <property type="entry name" value="TrkH"/>
    <property type="match status" value="1"/>
</dbReference>
<comment type="caution">
    <text evidence="11">The sequence shown here is derived from an EMBL/GenBank/DDBJ whole genome shotgun (WGS) entry which is preliminary data.</text>
</comment>
<dbReference type="Proteomes" id="UP000013785">
    <property type="component" value="Unassembled WGS sequence"/>
</dbReference>
<feature type="transmembrane region" description="Helical" evidence="10">
    <location>
        <begin position="78"/>
        <end position="101"/>
    </location>
</feature>
<gene>
    <name evidence="11" type="ORF">UC3_02566</name>
</gene>
<dbReference type="PATRIC" id="fig|1158610.3.peg.2546"/>
<feature type="transmembrane region" description="Helical" evidence="10">
    <location>
        <begin position="12"/>
        <end position="38"/>
    </location>
</feature>
<feature type="transmembrane region" description="Helical" evidence="10">
    <location>
        <begin position="129"/>
        <end position="153"/>
    </location>
</feature>
<sequence length="452" mass="49952">MRKKKRQATKQMTAVQLLAVGFLVLILLGGGLLTLPFFSNSGTFTPFIDAVFTATSAVCVTGLTTLNTVEHWNEFGQFLILLLIEIGGLGFMMMPIIFFTLAKKKISLSTRIVLREALNLDEMSGVMNLMIYILKLAGAIQLIGSVALSFVFIPKFGWLKGIWYSVFHSISSFCNAGFDLLGDSLAGYQSNVYVIMVVSALIISGGLGFLVWRDLLNYKKNRRFSLHTQITLIVTVTLLIGGTLVFFFTEQNARLLAPDASYIERFVNTFFMSVTPRTAGYFSIDYAQMSHAGLIMTMFLMYIGGTSGSTAGGLKTTTFGVLVIQMYSMFKGRTRAEFRERTIRSTAVIRALTLFFLTLTLCVVTIMILSITETIPETSGIEYIAFEVFSAFGTVGLTMGLTPELSFVGKIIIISLMYIGRVGVLTVVFSLITKAQRQEAKYKYPEESVMIG</sequence>
<evidence type="ECO:0000256" key="10">
    <source>
        <dbReference type="SAM" id="Phobius"/>
    </source>
</evidence>